<dbReference type="GO" id="GO:0042575">
    <property type="term" value="C:DNA polymerase complex"/>
    <property type="evidence" value="ECO:0007669"/>
    <property type="project" value="UniProtKB-ARBA"/>
</dbReference>
<organism evidence="8 9">
    <name type="scientific">Trichonephila clavipes</name>
    <name type="common">Golden silk orbweaver</name>
    <name type="synonym">Nephila clavipes</name>
    <dbReference type="NCBI Taxonomy" id="2585209"/>
    <lineage>
        <taxon>Eukaryota</taxon>
        <taxon>Metazoa</taxon>
        <taxon>Ecdysozoa</taxon>
        <taxon>Arthropoda</taxon>
        <taxon>Chelicerata</taxon>
        <taxon>Arachnida</taxon>
        <taxon>Araneae</taxon>
        <taxon>Araneomorphae</taxon>
        <taxon>Entelegynae</taxon>
        <taxon>Araneoidea</taxon>
        <taxon>Nephilidae</taxon>
        <taxon>Trichonephila</taxon>
    </lineage>
</organism>
<evidence type="ECO:0000256" key="1">
    <source>
        <dbReference type="ARBA" id="ARBA00022679"/>
    </source>
</evidence>
<dbReference type="PANTHER" id="PTHR37984:SF15">
    <property type="entry name" value="INTEGRASE CATALYTIC DOMAIN-CONTAINING PROTEIN"/>
    <property type="match status" value="1"/>
</dbReference>
<dbReference type="PROSITE" id="PS50994">
    <property type="entry name" value="INTEGRASE"/>
    <property type="match status" value="1"/>
</dbReference>
<evidence type="ECO:0000259" key="7">
    <source>
        <dbReference type="PROSITE" id="PS50994"/>
    </source>
</evidence>
<keyword evidence="5" id="KW-0378">Hydrolase</keyword>
<dbReference type="FunFam" id="3.10.20.370:FF:000001">
    <property type="entry name" value="Retrovirus-related Pol polyprotein from transposon 17.6-like protein"/>
    <property type="match status" value="1"/>
</dbReference>
<dbReference type="PANTHER" id="PTHR37984">
    <property type="entry name" value="PROTEIN CBG26694"/>
    <property type="match status" value="1"/>
</dbReference>
<dbReference type="GO" id="GO:0004519">
    <property type="term" value="F:endonuclease activity"/>
    <property type="evidence" value="ECO:0007669"/>
    <property type="project" value="UniProtKB-KW"/>
</dbReference>
<dbReference type="Pfam" id="PF17917">
    <property type="entry name" value="RT_RNaseH"/>
    <property type="match status" value="1"/>
</dbReference>
<keyword evidence="2" id="KW-0548">Nucleotidyltransferase</keyword>
<accession>A0A8X6VYK8</accession>
<dbReference type="Gene3D" id="1.10.340.70">
    <property type="match status" value="1"/>
</dbReference>
<dbReference type="GO" id="GO:0003964">
    <property type="term" value="F:RNA-directed DNA polymerase activity"/>
    <property type="evidence" value="ECO:0007669"/>
    <property type="project" value="UniProtKB-KW"/>
</dbReference>
<protein>
    <recommendedName>
        <fullName evidence="7">Integrase catalytic domain-containing protein</fullName>
    </recommendedName>
</protein>
<dbReference type="CDD" id="cd09274">
    <property type="entry name" value="RNase_HI_RT_Ty3"/>
    <property type="match status" value="1"/>
</dbReference>
<dbReference type="InterPro" id="IPR036397">
    <property type="entry name" value="RNaseH_sf"/>
</dbReference>
<name>A0A8X6VYK8_TRICX</name>
<dbReference type="InterPro" id="IPR043502">
    <property type="entry name" value="DNA/RNA_pol_sf"/>
</dbReference>
<proteinExistence type="predicted"/>
<dbReference type="EMBL" id="BMAU01021369">
    <property type="protein sequence ID" value="GFY24701.1"/>
    <property type="molecule type" value="Genomic_DNA"/>
</dbReference>
<dbReference type="Gene3D" id="3.10.20.370">
    <property type="match status" value="1"/>
</dbReference>
<dbReference type="Gene3D" id="3.30.420.10">
    <property type="entry name" value="Ribonuclease H-like superfamily/Ribonuclease H"/>
    <property type="match status" value="1"/>
</dbReference>
<evidence type="ECO:0000313" key="8">
    <source>
        <dbReference type="EMBL" id="GFY24701.1"/>
    </source>
</evidence>
<dbReference type="GO" id="GO:0003676">
    <property type="term" value="F:nucleic acid binding"/>
    <property type="evidence" value="ECO:0007669"/>
    <property type="project" value="InterPro"/>
</dbReference>
<keyword evidence="4" id="KW-0255">Endonuclease</keyword>
<gene>
    <name evidence="8" type="primary">TY3B-I</name>
    <name evidence="8" type="ORF">TNCV_1017471</name>
</gene>
<dbReference type="InterPro" id="IPR041373">
    <property type="entry name" value="RT_RNaseH"/>
</dbReference>
<evidence type="ECO:0000313" key="9">
    <source>
        <dbReference type="Proteomes" id="UP000887159"/>
    </source>
</evidence>
<comment type="caution">
    <text evidence="8">The sequence shown here is derived from an EMBL/GenBank/DDBJ whole genome shotgun (WGS) entry which is preliminary data.</text>
</comment>
<dbReference type="AlphaFoldDB" id="A0A8X6VYK8"/>
<evidence type="ECO:0000256" key="6">
    <source>
        <dbReference type="ARBA" id="ARBA00022918"/>
    </source>
</evidence>
<dbReference type="InterPro" id="IPR012337">
    <property type="entry name" value="RNaseH-like_sf"/>
</dbReference>
<reference evidence="8" key="1">
    <citation type="submission" date="2020-08" db="EMBL/GenBank/DDBJ databases">
        <title>Multicomponent nature underlies the extraordinary mechanical properties of spider dragline silk.</title>
        <authorList>
            <person name="Kono N."/>
            <person name="Nakamura H."/>
            <person name="Mori M."/>
            <person name="Yoshida Y."/>
            <person name="Ohtoshi R."/>
            <person name="Malay A.D."/>
            <person name="Moran D.A.P."/>
            <person name="Tomita M."/>
            <person name="Numata K."/>
            <person name="Arakawa K."/>
        </authorList>
    </citation>
    <scope>NUCLEOTIDE SEQUENCE</scope>
</reference>
<dbReference type="InterPro" id="IPR050951">
    <property type="entry name" value="Retrovirus_Pol_polyprotein"/>
</dbReference>
<evidence type="ECO:0000256" key="3">
    <source>
        <dbReference type="ARBA" id="ARBA00022722"/>
    </source>
</evidence>
<dbReference type="Proteomes" id="UP000887159">
    <property type="component" value="Unassembled WGS sequence"/>
</dbReference>
<evidence type="ECO:0000256" key="2">
    <source>
        <dbReference type="ARBA" id="ARBA00022695"/>
    </source>
</evidence>
<dbReference type="GO" id="GO:0015074">
    <property type="term" value="P:DNA integration"/>
    <property type="evidence" value="ECO:0007669"/>
    <property type="project" value="InterPro"/>
</dbReference>
<dbReference type="SUPFAM" id="SSF56672">
    <property type="entry name" value="DNA/RNA polymerases"/>
    <property type="match status" value="1"/>
</dbReference>
<dbReference type="InterPro" id="IPR001584">
    <property type="entry name" value="Integrase_cat-core"/>
</dbReference>
<keyword evidence="6" id="KW-0695">RNA-directed DNA polymerase</keyword>
<evidence type="ECO:0000256" key="5">
    <source>
        <dbReference type="ARBA" id="ARBA00022801"/>
    </source>
</evidence>
<keyword evidence="3" id="KW-0540">Nuclease</keyword>
<keyword evidence="1" id="KW-0808">Transferase</keyword>
<evidence type="ECO:0000256" key="4">
    <source>
        <dbReference type="ARBA" id="ARBA00022759"/>
    </source>
</evidence>
<feature type="domain" description="Integrase catalytic" evidence="7">
    <location>
        <begin position="267"/>
        <end position="401"/>
    </location>
</feature>
<dbReference type="SUPFAM" id="SSF53098">
    <property type="entry name" value="Ribonuclease H-like"/>
    <property type="match status" value="1"/>
</dbReference>
<keyword evidence="9" id="KW-1185">Reference proteome</keyword>
<dbReference type="GO" id="GO:0016787">
    <property type="term" value="F:hydrolase activity"/>
    <property type="evidence" value="ECO:0007669"/>
    <property type="project" value="UniProtKB-KW"/>
</dbReference>
<sequence length="401" mass="45432">MYDERASTEIHTDASGYGIGAVLVQIQNNVEKVIAYASRTLTKAEKNYSTTERECLAIVWATNKFRPYIFGKHFTVVTDHHSLCWLMNLKDPSGRLARWALRLQEHDFDVKYKTGKKHSDADALSRNPVEEETETPDKFLAVTTSMNLAMEQKKDQDLAKLKLLSNSSKNEEFRFIDGILCRKNFDPDGKLWLPVIPKHLRADILRHFHDAPTAGHLGFAKIMTGYARDFTGRECTEMSFGMSCIVGSAKGESPFQRPPGRLVPIPPAIAPFHRIGIDLLGRFPKSAHGNKWIIVCTDYSTRYAITKALPTAEVDEIAKFLLEEIVLRHGAPQVIITDRGAVFRSRLVSSLVDLCNIDHRFTTAYHPQTNGLTERFNKTLADMLSMYVDVEQKIGMKFYHL</sequence>